<dbReference type="SUPFAM" id="SSF63380">
    <property type="entry name" value="Riboflavin synthase domain-like"/>
    <property type="match status" value="1"/>
</dbReference>
<comment type="cofactor">
    <cofactor evidence="11">
        <name>[2Fe-2S] cluster</name>
        <dbReference type="ChEBI" id="CHEBI:190135"/>
    </cofactor>
    <text evidence="11">Binds 1 [2Fe-2S] cluster per subunit.</text>
</comment>
<name>A0A938XR16_9FIRM</name>
<dbReference type="InterPro" id="IPR012165">
    <property type="entry name" value="Cyt_c3_hydrogenase_gsu"/>
</dbReference>
<feature type="binding site" evidence="11 12">
    <location>
        <begin position="79"/>
        <end position="80"/>
    </location>
    <ligand>
        <name>FAD</name>
        <dbReference type="ChEBI" id="CHEBI:57692"/>
    </ligand>
</feature>
<proteinExistence type="inferred from homology"/>
<evidence type="ECO:0000313" key="16">
    <source>
        <dbReference type="Proteomes" id="UP000774000"/>
    </source>
</evidence>
<keyword evidence="10 11" id="KW-0411">Iron-sulfur</keyword>
<evidence type="ECO:0000256" key="7">
    <source>
        <dbReference type="ARBA" id="ARBA00022975"/>
    </source>
</evidence>
<keyword evidence="6 11" id="KW-0274">FAD</keyword>
<dbReference type="EMBL" id="JAFBDQ010000003">
    <property type="protein sequence ID" value="MBM7556036.1"/>
    <property type="molecule type" value="Genomic_DNA"/>
</dbReference>
<dbReference type="Gene3D" id="2.40.30.10">
    <property type="entry name" value="Translation factors"/>
    <property type="match status" value="1"/>
</dbReference>
<dbReference type="Gene3D" id="2.10.240.10">
    <property type="entry name" value="Dihydroorotate dehydrogenase, electron transfer subunit"/>
    <property type="match status" value="1"/>
</dbReference>
<keyword evidence="8 11" id="KW-0249">Electron transport</keyword>
<gene>
    <name evidence="11" type="primary">pyrK</name>
    <name evidence="15" type="ORF">JOC47_000870</name>
</gene>
<comment type="subunit">
    <text evidence="11">Heterotetramer of 2 PyrK and 2 PyrD type B subunits.</text>
</comment>
<evidence type="ECO:0000256" key="8">
    <source>
        <dbReference type="ARBA" id="ARBA00022982"/>
    </source>
</evidence>
<dbReference type="GO" id="GO:0050660">
    <property type="term" value="F:flavin adenine dinucleotide binding"/>
    <property type="evidence" value="ECO:0007669"/>
    <property type="project" value="InterPro"/>
</dbReference>
<dbReference type="InterPro" id="IPR001433">
    <property type="entry name" value="OxRdtase_FAD/NAD-bd"/>
</dbReference>
<protein>
    <recommendedName>
        <fullName evidence="11">Dihydroorotate dehydrogenase B (NAD(+)), electron transfer subunit</fullName>
    </recommendedName>
    <alternativeName>
        <fullName evidence="11">Dihydroorotate oxidase B, electron transfer subunit</fullName>
    </alternativeName>
</protein>
<comment type="caution">
    <text evidence="15">The sequence shown here is derived from an EMBL/GenBank/DDBJ whole genome shotgun (WGS) entry which is preliminary data.</text>
</comment>
<evidence type="ECO:0000256" key="13">
    <source>
        <dbReference type="PIRSR" id="PIRSR006816-2"/>
    </source>
</evidence>
<dbReference type="PIRSF" id="PIRSF006816">
    <property type="entry name" value="Cyc3_hyd_g"/>
    <property type="match status" value="1"/>
</dbReference>
<dbReference type="HAMAP" id="MF_01211">
    <property type="entry name" value="DHODB_Fe_S_bind"/>
    <property type="match status" value="1"/>
</dbReference>
<dbReference type="PANTHER" id="PTHR43513:SF3">
    <property type="entry name" value="DIHYDROOROTATE DEHYDROGENASE B (NAD(+)), ELECTRON TRANSFER SUBUNIT-RELATED"/>
    <property type="match status" value="1"/>
</dbReference>
<feature type="binding site" evidence="11 12">
    <location>
        <begin position="72"/>
        <end position="74"/>
    </location>
    <ligand>
        <name>FAD</name>
        <dbReference type="ChEBI" id="CHEBI:57692"/>
    </ligand>
</feature>
<dbReference type="GO" id="GO:0009055">
    <property type="term" value="F:electron transfer activity"/>
    <property type="evidence" value="ECO:0007669"/>
    <property type="project" value="UniProtKB-UniRule"/>
</dbReference>
<dbReference type="InterPro" id="IPR017938">
    <property type="entry name" value="Riboflavin_synthase-like_b-brl"/>
</dbReference>
<reference evidence="15" key="1">
    <citation type="submission" date="2021-01" db="EMBL/GenBank/DDBJ databases">
        <title>Genomic Encyclopedia of Type Strains, Phase IV (KMG-IV): sequencing the most valuable type-strain genomes for metagenomic binning, comparative biology and taxonomic classification.</title>
        <authorList>
            <person name="Goeker M."/>
        </authorList>
    </citation>
    <scope>NUCLEOTIDE SEQUENCE</scope>
    <source>
        <strain evidence="15">DSM 23230</strain>
    </source>
</reference>
<dbReference type="InterPro" id="IPR019480">
    <property type="entry name" value="Dihydroorotate_DH_Fe-S-bd"/>
</dbReference>
<dbReference type="InterPro" id="IPR039261">
    <property type="entry name" value="FNR_nucleotide-bd"/>
</dbReference>
<comment type="similarity">
    <text evidence="1 11">Belongs to the PyrK family.</text>
</comment>
<dbReference type="SUPFAM" id="SSF52343">
    <property type="entry name" value="Ferredoxin reductase-like, C-terminal NADP-linked domain"/>
    <property type="match status" value="1"/>
</dbReference>
<feature type="binding site" evidence="11 13">
    <location>
        <position position="249"/>
    </location>
    <ligand>
        <name>[2Fe-2S] cluster</name>
        <dbReference type="ChEBI" id="CHEBI:190135"/>
    </ligand>
</feature>
<evidence type="ECO:0000256" key="11">
    <source>
        <dbReference type="HAMAP-Rule" id="MF_01211"/>
    </source>
</evidence>
<dbReference type="Pfam" id="PF10418">
    <property type="entry name" value="DHODB_Fe-S_bind"/>
    <property type="match status" value="1"/>
</dbReference>
<keyword evidence="9 11" id="KW-0408">Iron</keyword>
<dbReference type="GO" id="GO:0051537">
    <property type="term" value="F:2 iron, 2 sulfur cluster binding"/>
    <property type="evidence" value="ECO:0007669"/>
    <property type="project" value="UniProtKB-KW"/>
</dbReference>
<accession>A0A938XR16</accession>
<evidence type="ECO:0000256" key="9">
    <source>
        <dbReference type="ARBA" id="ARBA00023004"/>
    </source>
</evidence>
<feature type="binding site" evidence="11 13">
    <location>
        <position position="231"/>
    </location>
    <ligand>
        <name>[2Fe-2S] cluster</name>
        <dbReference type="ChEBI" id="CHEBI:190135"/>
    </ligand>
</feature>
<dbReference type="Pfam" id="PF00175">
    <property type="entry name" value="NAD_binding_1"/>
    <property type="match status" value="1"/>
</dbReference>
<evidence type="ECO:0000256" key="4">
    <source>
        <dbReference type="ARBA" id="ARBA00022714"/>
    </source>
</evidence>
<evidence type="ECO:0000256" key="2">
    <source>
        <dbReference type="ARBA" id="ARBA00022448"/>
    </source>
</evidence>
<evidence type="ECO:0000256" key="3">
    <source>
        <dbReference type="ARBA" id="ARBA00022630"/>
    </source>
</evidence>
<dbReference type="RefSeq" id="WP_204700737.1">
    <property type="nucleotide sequence ID" value="NZ_JAFBDQ010000003.1"/>
</dbReference>
<dbReference type="PANTHER" id="PTHR43513">
    <property type="entry name" value="DIHYDROOROTATE DEHYDROGENASE B (NAD(+)), ELECTRON TRANSFER SUBUNIT"/>
    <property type="match status" value="1"/>
</dbReference>
<dbReference type="InterPro" id="IPR037117">
    <property type="entry name" value="Dihydroorotate_DH_ele_sf"/>
</dbReference>
<dbReference type="AlphaFoldDB" id="A0A938XR16"/>
<dbReference type="Gene3D" id="3.40.50.80">
    <property type="entry name" value="Nucleotide-binding domain of ferredoxin-NADP reductase (FNR) module"/>
    <property type="match status" value="1"/>
</dbReference>
<feature type="domain" description="FAD-binding FR-type" evidence="14">
    <location>
        <begin position="1"/>
        <end position="104"/>
    </location>
</feature>
<evidence type="ECO:0000256" key="10">
    <source>
        <dbReference type="ARBA" id="ARBA00023014"/>
    </source>
</evidence>
<evidence type="ECO:0000259" key="14">
    <source>
        <dbReference type="PROSITE" id="PS51384"/>
    </source>
</evidence>
<sequence length="264" mass="29023">MPERSIRNIVSQKEICPGHYQMVIDAPEIAAEAEMGQFLHLKWAAETNSDPLLRRPISFNEIDREHGQLIIVYRVIGRGTKLLSTLEAGDKIDLMGPLGTGFSIPEEKNNFLVVGGGMGIAPLLDLVENLLVADKEVTVLLGAEKKEQLLNLEQYQELNVNLKTATMDGSSGYQGFVTDLLADLTAIEYVYTCGPEVMMATVQEWAQENEIAGQASLEERMGCGTGACLSCVCKIKVETESGWEYQKTCTTGPIFALNEVIFDE</sequence>
<evidence type="ECO:0000313" key="15">
    <source>
        <dbReference type="EMBL" id="MBM7556036.1"/>
    </source>
</evidence>
<keyword evidence="4 11" id="KW-0001">2Fe-2S</keyword>
<dbReference type="GO" id="GO:0046872">
    <property type="term" value="F:metal ion binding"/>
    <property type="evidence" value="ECO:0007669"/>
    <property type="project" value="UniProtKB-KW"/>
</dbReference>
<evidence type="ECO:0000256" key="1">
    <source>
        <dbReference type="ARBA" id="ARBA00006422"/>
    </source>
</evidence>
<feature type="binding site" evidence="11 12">
    <location>
        <begin position="55"/>
        <end position="58"/>
    </location>
    <ligand>
        <name>FAD</name>
        <dbReference type="ChEBI" id="CHEBI:57692"/>
    </ligand>
</feature>
<dbReference type="CDD" id="cd06218">
    <property type="entry name" value="DHOD_e_trans"/>
    <property type="match status" value="1"/>
</dbReference>
<evidence type="ECO:0000256" key="12">
    <source>
        <dbReference type="PIRSR" id="PIRSR006816-1"/>
    </source>
</evidence>
<keyword evidence="7 11" id="KW-0665">Pyrimidine biosynthesis</keyword>
<feature type="binding site" evidence="11 13">
    <location>
        <position position="228"/>
    </location>
    <ligand>
        <name>[2Fe-2S] cluster</name>
        <dbReference type="ChEBI" id="CHEBI:190135"/>
    </ligand>
</feature>
<comment type="cofactor">
    <cofactor evidence="11 12">
        <name>FAD</name>
        <dbReference type="ChEBI" id="CHEBI:57692"/>
    </cofactor>
    <text evidence="11 12">Binds 1 FAD per subunit.</text>
</comment>
<organism evidence="15 16">
    <name type="scientific">Halanaerobacter jeridensis</name>
    <dbReference type="NCBI Taxonomy" id="706427"/>
    <lineage>
        <taxon>Bacteria</taxon>
        <taxon>Bacillati</taxon>
        <taxon>Bacillota</taxon>
        <taxon>Clostridia</taxon>
        <taxon>Halanaerobiales</taxon>
        <taxon>Halobacteroidaceae</taxon>
        <taxon>Halanaerobacter</taxon>
    </lineage>
</organism>
<comment type="cofactor">
    <cofactor evidence="13">
        <name>[2Fe-2S] cluster</name>
        <dbReference type="ChEBI" id="CHEBI:190135"/>
    </cofactor>
    <text evidence="13">Binds 1 [2Fe-2S] cluster per subunit.</text>
</comment>
<comment type="function">
    <text evidence="11">Responsible for channeling the electrons from the oxidation of dihydroorotate from the FMN redox center in the PyrD type B subunit to the ultimate electron acceptor NAD(+).</text>
</comment>
<dbReference type="GO" id="GO:0016491">
    <property type="term" value="F:oxidoreductase activity"/>
    <property type="evidence" value="ECO:0007669"/>
    <property type="project" value="InterPro"/>
</dbReference>
<keyword evidence="5 11" id="KW-0479">Metal-binding</keyword>
<dbReference type="PROSITE" id="PS51384">
    <property type="entry name" value="FAD_FR"/>
    <property type="match status" value="1"/>
</dbReference>
<dbReference type="InterPro" id="IPR050353">
    <property type="entry name" value="PyrK_electron_transfer"/>
</dbReference>
<dbReference type="InterPro" id="IPR023455">
    <property type="entry name" value="Dihydroorotate_DHASE_ETsu"/>
</dbReference>
<keyword evidence="16" id="KW-1185">Reference proteome</keyword>
<dbReference type="Proteomes" id="UP000774000">
    <property type="component" value="Unassembled WGS sequence"/>
</dbReference>
<comment type="pathway">
    <text evidence="11">Pyrimidine metabolism; UMP biosynthesis via de novo pathway; orotate from (S)-dihydroorotate (NAD(+) route): step 1/1.</text>
</comment>
<dbReference type="InterPro" id="IPR017927">
    <property type="entry name" value="FAD-bd_FR_type"/>
</dbReference>
<keyword evidence="2 11" id="KW-0813">Transport</keyword>
<dbReference type="GO" id="GO:0044205">
    <property type="term" value="P:'de novo' UMP biosynthetic process"/>
    <property type="evidence" value="ECO:0007669"/>
    <property type="project" value="UniProtKB-UniRule"/>
</dbReference>
<feature type="binding site" evidence="11 13">
    <location>
        <position position="223"/>
    </location>
    <ligand>
        <name>[2Fe-2S] cluster</name>
        <dbReference type="ChEBI" id="CHEBI:190135"/>
    </ligand>
</feature>
<evidence type="ECO:0000256" key="6">
    <source>
        <dbReference type="ARBA" id="ARBA00022827"/>
    </source>
</evidence>
<evidence type="ECO:0000256" key="5">
    <source>
        <dbReference type="ARBA" id="ARBA00022723"/>
    </source>
</evidence>
<dbReference type="PRINTS" id="PR00409">
    <property type="entry name" value="PHDIOXRDTASE"/>
</dbReference>
<keyword evidence="3 11" id="KW-0285">Flavoprotein</keyword>